<dbReference type="InterPro" id="IPR009752">
    <property type="entry name" value="Phage_Mu_GpJ"/>
</dbReference>
<dbReference type="AlphaFoldDB" id="H1SDG9"/>
<name>H1SDG9_9BURK</name>
<protein>
    <recommendedName>
        <fullName evidence="3">Mu-like prophage protein gp36</fullName>
    </recommendedName>
</protein>
<gene>
    <name evidence="1" type="ORF">OR16_31729</name>
</gene>
<proteinExistence type="predicted"/>
<accession>H1SDG9</accession>
<dbReference type="PATRIC" id="fig|1127483.3.peg.6332"/>
<organism evidence="1 2">
    <name type="scientific">Cupriavidus basilensis OR16</name>
    <dbReference type="NCBI Taxonomy" id="1127483"/>
    <lineage>
        <taxon>Bacteria</taxon>
        <taxon>Pseudomonadati</taxon>
        <taxon>Pseudomonadota</taxon>
        <taxon>Betaproteobacteria</taxon>
        <taxon>Burkholderiales</taxon>
        <taxon>Burkholderiaceae</taxon>
        <taxon>Cupriavidus</taxon>
    </lineage>
</organism>
<sequence length="149" mass="16246">MPYATVDDMTRIFGQREMLALTDRDTQGVIDAAVATDALAGAESEINGYLARRYVLPLDAADPMLKTVACAIARYRLTGSEATETQPVRDRYRDAVRWLERVADGDVLLVDATGRALGDPGKSGMGSVKSVPGRRVFSDGSLADYRFRE</sequence>
<evidence type="ECO:0008006" key="3">
    <source>
        <dbReference type="Google" id="ProtNLM"/>
    </source>
</evidence>
<dbReference type="OrthoDB" id="9812088at2"/>
<dbReference type="Pfam" id="PF07030">
    <property type="entry name" value="Phage_Mu_Gp36"/>
    <property type="match status" value="1"/>
</dbReference>
<dbReference type="RefSeq" id="WP_006162187.1">
    <property type="nucleotide sequence ID" value="NZ_AHJE01000093.1"/>
</dbReference>
<dbReference type="Proteomes" id="UP000005808">
    <property type="component" value="Unassembled WGS sequence"/>
</dbReference>
<dbReference type="EMBL" id="AHJE01000093">
    <property type="protein sequence ID" value="EHP39423.1"/>
    <property type="molecule type" value="Genomic_DNA"/>
</dbReference>
<comment type="caution">
    <text evidence="1">The sequence shown here is derived from an EMBL/GenBank/DDBJ whole genome shotgun (WGS) entry which is preliminary data.</text>
</comment>
<evidence type="ECO:0000313" key="1">
    <source>
        <dbReference type="EMBL" id="EHP39423.1"/>
    </source>
</evidence>
<reference evidence="1 2" key="1">
    <citation type="journal article" date="2012" name="J. Bacteriol.">
        <title>De Novo Genome Project of Cupriavidus basilensis OR16.</title>
        <authorList>
            <person name="Cserhati M."/>
            <person name="Kriszt B."/>
            <person name="Szoboszlay S."/>
            <person name="Toth A."/>
            <person name="Szabo I."/>
            <person name="Tancsics A."/>
            <person name="Nagy I."/>
            <person name="Horvath B."/>
            <person name="Nagy I."/>
            <person name="Kukolya J."/>
        </authorList>
    </citation>
    <scope>NUCLEOTIDE SEQUENCE [LARGE SCALE GENOMIC DNA]</scope>
    <source>
        <strain evidence="1 2">OR16</strain>
    </source>
</reference>
<evidence type="ECO:0000313" key="2">
    <source>
        <dbReference type="Proteomes" id="UP000005808"/>
    </source>
</evidence>